<dbReference type="OrthoDB" id="1747252at2759"/>
<dbReference type="InterPro" id="IPR028364">
    <property type="entry name" value="Ribosomal_uL1/biogenesis"/>
</dbReference>
<dbReference type="EMBL" id="AGSI01000009">
    <property type="protein sequence ID" value="EIE22593.1"/>
    <property type="molecule type" value="Genomic_DNA"/>
</dbReference>
<evidence type="ECO:0000256" key="1">
    <source>
        <dbReference type="ARBA" id="ARBA00010531"/>
    </source>
</evidence>
<keyword evidence="2" id="KW-0699">rRNA-binding</keyword>
<dbReference type="InterPro" id="IPR016095">
    <property type="entry name" value="Ribosomal_uL1_3-a/b-sand"/>
</dbReference>
<comment type="caution">
    <text evidence="7">The sequence shown here is derived from an EMBL/GenBank/DDBJ whole genome shotgun (WGS) entry which is preliminary data.</text>
</comment>
<sequence>MLAHRLPCLAHRIVSLLAPAWRPMSVEAVSFANANPAASFPSILSTPTSTSIDTTLPASSAEAAAQTEALVQELTKEAVLESLPEPAPLPVPEQFRKPDRSAEMPAWMTSQAPIIRQPLAGLRMEDPSLPLPRFSPTKRKMRPDPIEVMAGIERVKAEANARFDESVEIAFNLGTDPRRGDQQVRGAVTVPYGTGKSVRIGVFAEDEAAELARLAGAEVVGGEDLVAKIQAEGGGSSIPFDKCIATPDMMPKLARIARILGPRGLMPNPKLGTLVSPGAIKDTIETMKAGRVEYRADRTGVLHAAFGKCSFPKDHLYANLGALTAAVLAARPKGIKGGGMTGYVLKATLSSTMGRAVPVTLPSLQQAISAHQSKR</sequence>
<dbReference type="STRING" id="574566.I0YW24"/>
<organism evidence="7 8">
    <name type="scientific">Coccomyxa subellipsoidea (strain C-169)</name>
    <name type="common">Green microalga</name>
    <dbReference type="NCBI Taxonomy" id="574566"/>
    <lineage>
        <taxon>Eukaryota</taxon>
        <taxon>Viridiplantae</taxon>
        <taxon>Chlorophyta</taxon>
        <taxon>core chlorophytes</taxon>
        <taxon>Trebouxiophyceae</taxon>
        <taxon>Trebouxiophyceae incertae sedis</taxon>
        <taxon>Coccomyxaceae</taxon>
        <taxon>Coccomyxa</taxon>
        <taxon>Coccomyxa subellipsoidea</taxon>
    </lineage>
</organism>
<dbReference type="GeneID" id="17040580"/>
<dbReference type="InterPro" id="IPR023674">
    <property type="entry name" value="Ribosomal_uL1-like"/>
</dbReference>
<evidence type="ECO:0000313" key="7">
    <source>
        <dbReference type="EMBL" id="EIE22593.1"/>
    </source>
</evidence>
<gene>
    <name evidence="7" type="ORF">COCSUDRAFT_47615</name>
</gene>
<dbReference type="NCBIfam" id="TIGR01169">
    <property type="entry name" value="rplA_bact"/>
    <property type="match status" value="1"/>
</dbReference>
<dbReference type="RefSeq" id="XP_005647137.1">
    <property type="nucleotide sequence ID" value="XM_005647080.1"/>
</dbReference>
<evidence type="ECO:0000256" key="5">
    <source>
        <dbReference type="ARBA" id="ARBA00023274"/>
    </source>
</evidence>
<dbReference type="InterPro" id="IPR005878">
    <property type="entry name" value="Ribosom_uL1_bac-type"/>
</dbReference>
<evidence type="ECO:0000256" key="4">
    <source>
        <dbReference type="ARBA" id="ARBA00022980"/>
    </source>
</evidence>
<dbReference type="PROSITE" id="PS01199">
    <property type="entry name" value="RIBOSOMAL_L1"/>
    <property type="match status" value="1"/>
</dbReference>
<dbReference type="eggNOG" id="KOG1569">
    <property type="taxonomic scope" value="Eukaryota"/>
</dbReference>
<evidence type="ECO:0000313" key="8">
    <source>
        <dbReference type="Proteomes" id="UP000007264"/>
    </source>
</evidence>
<dbReference type="Gene3D" id="3.30.190.20">
    <property type="match status" value="1"/>
</dbReference>
<comment type="similarity">
    <text evidence="1 6">Belongs to the universal ribosomal protein uL1 family.</text>
</comment>
<keyword evidence="5 6" id="KW-0687">Ribonucleoprotein</keyword>
<dbReference type="SUPFAM" id="SSF56808">
    <property type="entry name" value="Ribosomal protein L1"/>
    <property type="match status" value="1"/>
</dbReference>
<dbReference type="KEGG" id="csl:COCSUDRAFT_47615"/>
<dbReference type="GO" id="GO:0015934">
    <property type="term" value="C:large ribosomal subunit"/>
    <property type="evidence" value="ECO:0007669"/>
    <property type="project" value="InterPro"/>
</dbReference>
<dbReference type="CDD" id="cd00403">
    <property type="entry name" value="Ribosomal_L1"/>
    <property type="match status" value="1"/>
</dbReference>
<dbReference type="Gene3D" id="3.40.50.790">
    <property type="match status" value="1"/>
</dbReference>
<dbReference type="AlphaFoldDB" id="I0YW24"/>
<dbReference type="FunFam" id="3.40.50.790:FF:000001">
    <property type="entry name" value="50S ribosomal protein L1"/>
    <property type="match status" value="1"/>
</dbReference>
<dbReference type="Pfam" id="PF00687">
    <property type="entry name" value="Ribosomal_L1"/>
    <property type="match status" value="1"/>
</dbReference>
<proteinExistence type="inferred from homology"/>
<keyword evidence="3" id="KW-0694">RNA-binding</keyword>
<keyword evidence="4 6" id="KW-0689">Ribosomal protein</keyword>
<dbReference type="PANTHER" id="PTHR36427">
    <property type="entry name" value="54S RIBOSOMAL PROTEIN L1, MITOCHONDRIAL"/>
    <property type="match status" value="1"/>
</dbReference>
<name>I0YW24_COCSC</name>
<evidence type="ECO:0000256" key="3">
    <source>
        <dbReference type="ARBA" id="ARBA00022884"/>
    </source>
</evidence>
<protein>
    <recommendedName>
        <fullName evidence="6">Ribosomal protein</fullName>
    </recommendedName>
</protein>
<dbReference type="GO" id="GO:0006412">
    <property type="term" value="P:translation"/>
    <property type="evidence" value="ECO:0007669"/>
    <property type="project" value="InterPro"/>
</dbReference>
<dbReference type="PANTHER" id="PTHR36427:SF4">
    <property type="entry name" value="RIBOSOMAL PROTEIN L1P_L10E FAMILY"/>
    <property type="match status" value="1"/>
</dbReference>
<dbReference type="InterPro" id="IPR023673">
    <property type="entry name" value="Ribosomal_uL1_CS"/>
</dbReference>
<dbReference type="GO" id="GO:0019843">
    <property type="term" value="F:rRNA binding"/>
    <property type="evidence" value="ECO:0007669"/>
    <property type="project" value="UniProtKB-KW"/>
</dbReference>
<evidence type="ECO:0000256" key="2">
    <source>
        <dbReference type="ARBA" id="ARBA00022730"/>
    </source>
</evidence>
<accession>I0YW24</accession>
<reference evidence="7 8" key="1">
    <citation type="journal article" date="2012" name="Genome Biol.">
        <title>The genome of the polar eukaryotic microalga coccomyxa subellipsoidea reveals traits of cold adaptation.</title>
        <authorList>
            <person name="Blanc G."/>
            <person name="Agarkova I."/>
            <person name="Grimwood J."/>
            <person name="Kuo A."/>
            <person name="Brueggeman A."/>
            <person name="Dunigan D."/>
            <person name="Gurnon J."/>
            <person name="Ladunga I."/>
            <person name="Lindquist E."/>
            <person name="Lucas S."/>
            <person name="Pangilinan J."/>
            <person name="Proschold T."/>
            <person name="Salamov A."/>
            <person name="Schmutz J."/>
            <person name="Weeks D."/>
            <person name="Yamada T."/>
            <person name="Claverie J.M."/>
            <person name="Grigoriev I."/>
            <person name="Van Etten J."/>
            <person name="Lomsadze A."/>
            <person name="Borodovsky M."/>
        </authorList>
    </citation>
    <scope>NUCLEOTIDE SEQUENCE [LARGE SCALE GENOMIC DNA]</scope>
    <source>
        <strain evidence="7 8">C-169</strain>
    </source>
</reference>
<evidence type="ECO:0000256" key="6">
    <source>
        <dbReference type="RuleBase" id="RU000659"/>
    </source>
</evidence>
<dbReference type="Proteomes" id="UP000007264">
    <property type="component" value="Unassembled WGS sequence"/>
</dbReference>
<dbReference type="GO" id="GO:0003735">
    <property type="term" value="F:structural constituent of ribosome"/>
    <property type="evidence" value="ECO:0007669"/>
    <property type="project" value="InterPro"/>
</dbReference>
<keyword evidence="8" id="KW-1185">Reference proteome</keyword>